<dbReference type="EMBL" id="CP108036">
    <property type="protein sequence ID" value="WUN83457.1"/>
    <property type="molecule type" value="Genomic_DNA"/>
</dbReference>
<dbReference type="SFLD" id="SFLDG00180">
    <property type="entry name" value="muconate_cycloisomerase"/>
    <property type="match status" value="1"/>
</dbReference>
<dbReference type="PANTHER" id="PTHR48073">
    <property type="entry name" value="O-SUCCINYLBENZOATE SYNTHASE-RELATED"/>
    <property type="match status" value="1"/>
</dbReference>
<dbReference type="InterPro" id="IPR036849">
    <property type="entry name" value="Enolase-like_C_sf"/>
</dbReference>
<reference evidence="3" key="1">
    <citation type="submission" date="2022-10" db="EMBL/GenBank/DDBJ databases">
        <title>The complete genomes of actinobacterial strains from the NBC collection.</title>
        <authorList>
            <person name="Joergensen T.S."/>
            <person name="Alvarez Arevalo M."/>
            <person name="Sterndorff E.B."/>
            <person name="Faurdal D."/>
            <person name="Vuksanovic O."/>
            <person name="Mourched A.-S."/>
            <person name="Charusanti P."/>
            <person name="Shaw S."/>
            <person name="Blin K."/>
            <person name="Weber T."/>
        </authorList>
    </citation>
    <scope>NUCLEOTIDE SEQUENCE</scope>
    <source>
        <strain evidence="3">NBC_00303</strain>
    </source>
</reference>
<dbReference type="Gene3D" id="3.20.20.120">
    <property type="entry name" value="Enolase-like C-terminal domain"/>
    <property type="match status" value="1"/>
</dbReference>
<evidence type="ECO:0000256" key="1">
    <source>
        <dbReference type="ARBA" id="ARBA00022723"/>
    </source>
</evidence>
<gene>
    <name evidence="3" type="ORF">OHA91_36080</name>
</gene>
<organism evidence="3 4">
    <name type="scientific">Streptomyces erythrochromogenes</name>
    <dbReference type="NCBI Taxonomy" id="285574"/>
    <lineage>
        <taxon>Bacteria</taxon>
        <taxon>Bacillati</taxon>
        <taxon>Actinomycetota</taxon>
        <taxon>Actinomycetes</taxon>
        <taxon>Kitasatosporales</taxon>
        <taxon>Streptomycetaceae</taxon>
        <taxon>Streptomyces</taxon>
    </lineage>
</organism>
<evidence type="ECO:0000313" key="3">
    <source>
        <dbReference type="EMBL" id="WUN83457.1"/>
    </source>
</evidence>
<dbReference type="SFLD" id="SFLDS00001">
    <property type="entry name" value="Enolase"/>
    <property type="match status" value="1"/>
</dbReference>
<sequence>MSEPATAELYRVELPMAVGFDHPAHRRTTSDSLVLRLTVDGWSGIGECAPRRYVTGETSDLVADALRALPLEAIAASLRDTGPAALLALLLNEGAAAHYALPGGNNLHCLVETALLDLIGKRLGLPGTELVPGPGAVNGAATASLPVSQVLDLSLDVEEFLDTRGPFHFVKTKASSAISRDVRTVAAIRDRLGDRVPIMVDANMSWAPDAAVGHTRSLHEAGATFVEEPLAKGAWRQLARLRKEGALPVMLDESVRTAADARAAVAHGACDAFNIRIAKNGGPVAAAGLAAFAREHGLAFQIGVQVAEVGPLIAAGRALALRNADALTVEGGQSDRFFPDMVVSPRPVVDRIGNTVRGVPGTGFGLELNHHATRWARARRTEGDPLWQVTAPATTHTARSEDHA</sequence>
<feature type="domain" description="Mandelate racemase/muconate lactonizing enzyme C-terminal" evidence="2">
    <location>
        <begin position="157"/>
        <end position="248"/>
    </location>
</feature>
<dbReference type="PROSITE" id="PS00909">
    <property type="entry name" value="MR_MLE_2"/>
    <property type="match status" value="1"/>
</dbReference>
<dbReference type="InterPro" id="IPR029065">
    <property type="entry name" value="Enolase_C-like"/>
</dbReference>
<evidence type="ECO:0000313" key="4">
    <source>
        <dbReference type="Proteomes" id="UP001432312"/>
    </source>
</evidence>
<proteinExistence type="predicted"/>
<keyword evidence="4" id="KW-1185">Reference proteome</keyword>
<dbReference type="SMART" id="SM00922">
    <property type="entry name" value="MR_MLE"/>
    <property type="match status" value="1"/>
</dbReference>
<dbReference type="PANTHER" id="PTHR48073:SF2">
    <property type="entry name" value="O-SUCCINYLBENZOATE SYNTHASE"/>
    <property type="match status" value="1"/>
</dbReference>
<dbReference type="Pfam" id="PF13378">
    <property type="entry name" value="MR_MLE_C"/>
    <property type="match status" value="1"/>
</dbReference>
<dbReference type="InterPro" id="IPR018110">
    <property type="entry name" value="Mandel_Rmase/mucon_lact_enz_CS"/>
</dbReference>
<dbReference type="GeneID" id="95501588"/>
<dbReference type="Proteomes" id="UP001432312">
    <property type="component" value="Chromosome"/>
</dbReference>
<dbReference type="RefSeq" id="WP_266505128.1">
    <property type="nucleotide sequence ID" value="NZ_CP108036.1"/>
</dbReference>
<evidence type="ECO:0000259" key="2">
    <source>
        <dbReference type="SMART" id="SM00922"/>
    </source>
</evidence>
<dbReference type="SUPFAM" id="SSF54826">
    <property type="entry name" value="Enolase N-terminal domain-like"/>
    <property type="match status" value="1"/>
</dbReference>
<dbReference type="SUPFAM" id="SSF51604">
    <property type="entry name" value="Enolase C-terminal domain-like"/>
    <property type="match status" value="1"/>
</dbReference>
<accession>A0ABZ1QL91</accession>
<name>A0ABZ1QL91_9ACTN</name>
<keyword evidence="1" id="KW-0479">Metal-binding</keyword>
<dbReference type="Gene3D" id="3.30.390.10">
    <property type="entry name" value="Enolase-like, N-terminal domain"/>
    <property type="match status" value="1"/>
</dbReference>
<protein>
    <submittedName>
        <fullName evidence="3">Mandelate racemase</fullName>
    </submittedName>
</protein>
<dbReference type="InterPro" id="IPR013342">
    <property type="entry name" value="Mandelate_racemase_C"/>
</dbReference>
<dbReference type="InterPro" id="IPR029017">
    <property type="entry name" value="Enolase-like_N"/>
</dbReference>